<evidence type="ECO:0000256" key="3">
    <source>
        <dbReference type="SAM" id="SignalP"/>
    </source>
</evidence>
<feature type="chain" id="PRO_5027066644" evidence="3">
    <location>
        <begin position="28"/>
        <end position="508"/>
    </location>
</feature>
<dbReference type="AlphaFoldDB" id="A0A6I9WLS9"/>
<name>A0A6I9WLS9_9HYME</name>
<dbReference type="InterPro" id="IPR037645">
    <property type="entry name" value="KCT2"/>
</dbReference>
<proteinExistence type="predicted"/>
<keyword evidence="3" id="KW-0732">Signal</keyword>
<keyword evidence="4" id="KW-1185">Reference proteome</keyword>
<keyword evidence="2" id="KW-0472">Membrane</keyword>
<dbReference type="Proteomes" id="UP000504615">
    <property type="component" value="Unplaced"/>
</dbReference>
<feature type="compositionally biased region" description="Polar residues" evidence="1">
    <location>
        <begin position="201"/>
        <end position="210"/>
    </location>
</feature>
<dbReference type="RefSeq" id="XP_011642584.1">
    <property type="nucleotide sequence ID" value="XM_011644282.2"/>
</dbReference>
<feature type="region of interest" description="Disordered" evidence="1">
    <location>
        <begin position="201"/>
        <end position="248"/>
    </location>
</feature>
<accession>A0A6I9WLS9</accession>
<keyword evidence="2" id="KW-1133">Transmembrane helix</keyword>
<feature type="compositionally biased region" description="Basic and acidic residues" evidence="1">
    <location>
        <begin position="231"/>
        <end position="242"/>
    </location>
</feature>
<evidence type="ECO:0000313" key="4">
    <source>
        <dbReference type="Proteomes" id="UP000504615"/>
    </source>
</evidence>
<feature type="signal peptide" evidence="3">
    <location>
        <begin position="1"/>
        <end position="27"/>
    </location>
</feature>
<gene>
    <name evidence="5" type="primary">LOC105430628</name>
</gene>
<sequence length="508" mass="57988">MGNRYAHLFCIMPNCFILFVFFTGVKSAPMKPSVIDIIKNDTKLCPTSKILYESDYIKPCASMAYPNIAWNYKHLDTLSNFLCVGVYDTAYKICEYSSRLQISLNSTATFDAYVEKYVVKYPSEDKNQKEFCNNLQGFTSVYKETSLLWGPLVKNLGIPHKCMKICFDFKDKFHPLCAVFAWIKSIDNIQKANKIEKYDLTSSDKPSMTDQSKDETIKIISNKSKTVPQAKEFKDEDRERSTENSNINKVKDNSHILNNVPIPDVKSGEVKSDTEKLNNIQKKKNITESQAHKSASSVLEENKDIGDIKLETNPVITNSTKNFPASNDLLSTSIKNTLDNISHKKVVNEENTEKLNKEQDIEDLKTSTLSENTQDHYDAENPEEDMENNMDDVDDTNQHPVDIGNQNGNVQETFEQKNNARLSEYSNIRTEDDSHFFTYLTIITLACLAGYVGYHNKQKIFAIVLEGRRSRSNRSRRRPSTANYRKLDCTLEEAVTSQCNANVTHVIY</sequence>
<evidence type="ECO:0000256" key="2">
    <source>
        <dbReference type="SAM" id="Phobius"/>
    </source>
</evidence>
<keyword evidence="2" id="KW-0812">Transmembrane</keyword>
<protein>
    <submittedName>
        <fullName evidence="5">Trans-Golgi network integral membrane protein TGN38-like isoform X1</fullName>
    </submittedName>
</protein>
<evidence type="ECO:0000256" key="1">
    <source>
        <dbReference type="SAM" id="MobiDB-lite"/>
    </source>
</evidence>
<dbReference type="Pfam" id="PF17818">
    <property type="entry name" value="KCT2"/>
    <property type="match status" value="1"/>
</dbReference>
<dbReference type="PANTHER" id="PTHR16502:SF0">
    <property type="entry name" value="KERATINOCYTE-ASSOCIATED TRANSMEMBRANE PROTEIN 2"/>
    <property type="match status" value="1"/>
</dbReference>
<feature type="transmembrane region" description="Helical" evidence="2">
    <location>
        <begin position="436"/>
        <end position="454"/>
    </location>
</feature>
<reference evidence="5" key="1">
    <citation type="submission" date="2025-08" db="UniProtKB">
        <authorList>
            <consortium name="RefSeq"/>
        </authorList>
    </citation>
    <scope>IDENTIFICATION</scope>
</reference>
<dbReference type="KEGG" id="pbar:105430628"/>
<dbReference type="GeneID" id="105430628"/>
<dbReference type="OrthoDB" id="5846619at2759"/>
<dbReference type="PANTHER" id="PTHR16502">
    <property type="entry name" value="KERATINOCYTE-ASSOCIATED TRANSMEMBRANE PROTEIN 2"/>
    <property type="match status" value="1"/>
</dbReference>
<organism evidence="4 5">
    <name type="scientific">Pogonomyrmex barbatus</name>
    <name type="common">red harvester ant</name>
    <dbReference type="NCBI Taxonomy" id="144034"/>
    <lineage>
        <taxon>Eukaryota</taxon>
        <taxon>Metazoa</taxon>
        <taxon>Ecdysozoa</taxon>
        <taxon>Arthropoda</taxon>
        <taxon>Hexapoda</taxon>
        <taxon>Insecta</taxon>
        <taxon>Pterygota</taxon>
        <taxon>Neoptera</taxon>
        <taxon>Endopterygota</taxon>
        <taxon>Hymenoptera</taxon>
        <taxon>Apocrita</taxon>
        <taxon>Aculeata</taxon>
        <taxon>Formicoidea</taxon>
        <taxon>Formicidae</taxon>
        <taxon>Myrmicinae</taxon>
        <taxon>Pogonomyrmex</taxon>
    </lineage>
</organism>
<evidence type="ECO:0000313" key="5">
    <source>
        <dbReference type="RefSeq" id="XP_011642584.1"/>
    </source>
</evidence>